<dbReference type="EMBL" id="AAOJ01000004">
    <property type="protein sequence ID" value="EAS64057.1"/>
    <property type="molecule type" value="Genomic_DNA"/>
</dbReference>
<dbReference type="Gene3D" id="1.10.260.40">
    <property type="entry name" value="lambda repressor-like DNA-binding domains"/>
    <property type="match status" value="1"/>
</dbReference>
<reference evidence="2 3" key="1">
    <citation type="journal article" date="2009" name="Proc. Natl. Acad. Sci. U.S.A.">
        <title>The genomic basis of trophic strategy in marine bacteria.</title>
        <authorList>
            <person name="Lauro F.M."/>
            <person name="McDougald D."/>
            <person name="Thomas T."/>
            <person name="Williams T.J."/>
            <person name="Egan S."/>
            <person name="Rice S."/>
            <person name="DeMaere M.Z."/>
            <person name="Ting L."/>
            <person name="Ertan H."/>
            <person name="Johnson J."/>
            <person name="Ferriera S."/>
            <person name="Lapidus A."/>
            <person name="Anderson I."/>
            <person name="Kyrpides N."/>
            <person name="Munk A.C."/>
            <person name="Detter C."/>
            <person name="Han C.S."/>
            <person name="Brown M.V."/>
            <person name="Robb F.T."/>
            <person name="Kjelleberg S."/>
            <person name="Cavicchioli R."/>
        </authorList>
    </citation>
    <scope>NUCLEOTIDE SEQUENCE [LARGE SCALE GENOMIC DNA]</scope>
    <source>
        <strain evidence="2 3">S14</strain>
    </source>
</reference>
<dbReference type="InterPro" id="IPR001387">
    <property type="entry name" value="Cro/C1-type_HTH"/>
</dbReference>
<dbReference type="Pfam" id="PF01381">
    <property type="entry name" value="HTH_3"/>
    <property type="match status" value="1"/>
</dbReference>
<evidence type="ECO:0000259" key="1">
    <source>
        <dbReference type="PROSITE" id="PS50943"/>
    </source>
</evidence>
<organism evidence="2 3">
    <name type="scientific">Photobacterium angustum (strain S14 / CCUG 15956)</name>
    <name type="common">Vibrio sp. (strain S14 / CCUG 15956)</name>
    <dbReference type="NCBI Taxonomy" id="314292"/>
    <lineage>
        <taxon>Bacteria</taxon>
        <taxon>Pseudomonadati</taxon>
        <taxon>Pseudomonadota</taxon>
        <taxon>Gammaproteobacteria</taxon>
        <taxon>Vibrionales</taxon>
        <taxon>Vibrionaceae</taxon>
        <taxon>Photobacterium</taxon>
    </lineage>
</organism>
<gene>
    <name evidence="2" type="ORF">VAS14_17426</name>
</gene>
<dbReference type="Proteomes" id="UP000001603">
    <property type="component" value="Unassembled WGS sequence"/>
</dbReference>
<dbReference type="RefSeq" id="WP_005370427.1">
    <property type="nucleotide sequence ID" value="NZ_CH902601.1"/>
</dbReference>
<dbReference type="SMART" id="SM00530">
    <property type="entry name" value="HTH_XRE"/>
    <property type="match status" value="1"/>
</dbReference>
<feature type="domain" description="HTH cro/C1-type" evidence="1">
    <location>
        <begin position="9"/>
        <end position="67"/>
    </location>
</feature>
<dbReference type="InterPro" id="IPR010982">
    <property type="entry name" value="Lambda_DNA-bd_dom_sf"/>
</dbReference>
<evidence type="ECO:0000313" key="2">
    <source>
        <dbReference type="EMBL" id="EAS64057.1"/>
    </source>
</evidence>
<dbReference type="CDD" id="cd00093">
    <property type="entry name" value="HTH_XRE"/>
    <property type="match status" value="1"/>
</dbReference>
<dbReference type="HOGENOM" id="CLU_066192_10_0_6"/>
<dbReference type="SUPFAM" id="SSF47413">
    <property type="entry name" value="lambda repressor-like DNA-binding domains"/>
    <property type="match status" value="1"/>
</dbReference>
<dbReference type="AlphaFoldDB" id="Q1ZPA3"/>
<dbReference type="eggNOG" id="COG1396">
    <property type="taxonomic scope" value="Bacteria"/>
</dbReference>
<protein>
    <submittedName>
        <fullName evidence="2">Putative transcriptional regulator</fullName>
    </submittedName>
</protein>
<sequence>METPIPVRLKAARKAAGYTQQQLGIALGMDPNTASARMNQYERGKHTPDYQTMQRIGKVLGVPTAYFYCEDDKLSVYIKKFY</sequence>
<dbReference type="OrthoDB" id="6006530at2"/>
<accession>Q1ZPA3</accession>
<name>Q1ZPA3_PHOAS</name>
<dbReference type="GO" id="GO:0003677">
    <property type="term" value="F:DNA binding"/>
    <property type="evidence" value="ECO:0007669"/>
    <property type="project" value="InterPro"/>
</dbReference>
<proteinExistence type="predicted"/>
<evidence type="ECO:0000313" key="3">
    <source>
        <dbReference type="Proteomes" id="UP000001603"/>
    </source>
</evidence>
<comment type="caution">
    <text evidence="2">The sequence shown here is derived from an EMBL/GenBank/DDBJ whole genome shotgun (WGS) entry which is preliminary data.</text>
</comment>
<dbReference type="PROSITE" id="PS50943">
    <property type="entry name" value="HTH_CROC1"/>
    <property type="match status" value="1"/>
</dbReference>